<dbReference type="EMBL" id="JXJN01019958">
    <property type="status" value="NOT_ANNOTATED_CDS"/>
    <property type="molecule type" value="Genomic_DNA"/>
</dbReference>
<proteinExistence type="predicted"/>
<keyword evidence="1" id="KW-0812">Transmembrane</keyword>
<dbReference type="VEuPathDB" id="VectorBase:GPPI039656"/>
<dbReference type="AlphaFoldDB" id="A0A1B0BT28"/>
<evidence type="ECO:0000313" key="2">
    <source>
        <dbReference type="EnsemblMetazoa" id="GPPI039656-PA"/>
    </source>
</evidence>
<dbReference type="EMBL" id="JXJN01019959">
    <property type="status" value="NOT_ANNOTATED_CDS"/>
    <property type="molecule type" value="Genomic_DNA"/>
</dbReference>
<evidence type="ECO:0000256" key="1">
    <source>
        <dbReference type="SAM" id="Phobius"/>
    </source>
</evidence>
<accession>A0A1B0BT28</accession>
<dbReference type="EMBL" id="JXJN01019957">
    <property type="status" value="NOT_ANNOTATED_CDS"/>
    <property type="molecule type" value="Genomic_DNA"/>
</dbReference>
<name>A0A1B0BT28_9MUSC</name>
<sequence>MVIFVTPASGISALIRLLNISTVVLTVKRDRSTTFFTGMTTGSFTDCMSQIPSGTSSRLSLLFISSLLDEADETGEFKSSSWEDNCKHKALYAIVLINIYHIFALPVVSLGKNSCYFDQQLK</sequence>
<reference evidence="3" key="1">
    <citation type="submission" date="2015-01" db="EMBL/GenBank/DDBJ databases">
        <authorList>
            <person name="Aksoy S."/>
            <person name="Warren W."/>
            <person name="Wilson R.K."/>
        </authorList>
    </citation>
    <scope>NUCLEOTIDE SEQUENCE [LARGE SCALE GENOMIC DNA]</scope>
    <source>
        <strain evidence="3">IAEA</strain>
    </source>
</reference>
<reference evidence="2" key="2">
    <citation type="submission" date="2020-05" db="UniProtKB">
        <authorList>
            <consortium name="EnsemblMetazoa"/>
        </authorList>
    </citation>
    <scope>IDENTIFICATION</scope>
    <source>
        <strain evidence="2">IAEA</strain>
    </source>
</reference>
<protein>
    <submittedName>
        <fullName evidence="2">Uncharacterized protein</fullName>
    </submittedName>
</protein>
<keyword evidence="3" id="KW-1185">Reference proteome</keyword>
<organism evidence="2 3">
    <name type="scientific">Glossina palpalis gambiensis</name>
    <dbReference type="NCBI Taxonomy" id="67801"/>
    <lineage>
        <taxon>Eukaryota</taxon>
        <taxon>Metazoa</taxon>
        <taxon>Ecdysozoa</taxon>
        <taxon>Arthropoda</taxon>
        <taxon>Hexapoda</taxon>
        <taxon>Insecta</taxon>
        <taxon>Pterygota</taxon>
        <taxon>Neoptera</taxon>
        <taxon>Endopterygota</taxon>
        <taxon>Diptera</taxon>
        <taxon>Brachycera</taxon>
        <taxon>Muscomorpha</taxon>
        <taxon>Hippoboscoidea</taxon>
        <taxon>Glossinidae</taxon>
        <taxon>Glossina</taxon>
    </lineage>
</organism>
<dbReference type="EnsemblMetazoa" id="GPPI039656-RA">
    <property type="protein sequence ID" value="GPPI039656-PA"/>
    <property type="gene ID" value="GPPI039656"/>
</dbReference>
<keyword evidence="1" id="KW-1133">Transmembrane helix</keyword>
<dbReference type="Proteomes" id="UP000092460">
    <property type="component" value="Unassembled WGS sequence"/>
</dbReference>
<feature type="transmembrane region" description="Helical" evidence="1">
    <location>
        <begin position="90"/>
        <end position="111"/>
    </location>
</feature>
<evidence type="ECO:0000313" key="3">
    <source>
        <dbReference type="Proteomes" id="UP000092460"/>
    </source>
</evidence>
<keyword evidence="1" id="KW-0472">Membrane</keyword>